<dbReference type="PANTHER" id="PTHR11088">
    <property type="entry name" value="TRNA DIMETHYLALLYLTRANSFERASE"/>
    <property type="match status" value="1"/>
</dbReference>
<proteinExistence type="inferred from homology"/>
<accession>A0A378NRM3</accession>
<gene>
    <name evidence="10 14" type="primary">miaA</name>
    <name evidence="14" type="ORF">NCTC10571_01195</name>
</gene>
<dbReference type="Proteomes" id="UP000255234">
    <property type="component" value="Unassembled WGS sequence"/>
</dbReference>
<evidence type="ECO:0000256" key="11">
    <source>
        <dbReference type="RuleBase" id="RU003783"/>
    </source>
</evidence>
<organism evidence="14 15">
    <name type="scientific">Megamonas hypermegale</name>
    <dbReference type="NCBI Taxonomy" id="158847"/>
    <lineage>
        <taxon>Bacteria</taxon>
        <taxon>Bacillati</taxon>
        <taxon>Bacillota</taxon>
        <taxon>Negativicutes</taxon>
        <taxon>Selenomonadales</taxon>
        <taxon>Selenomonadaceae</taxon>
        <taxon>Megamonas</taxon>
    </lineage>
</organism>
<keyword evidence="8 10" id="KW-0460">Magnesium</keyword>
<evidence type="ECO:0000256" key="6">
    <source>
        <dbReference type="ARBA" id="ARBA00022741"/>
    </source>
</evidence>
<evidence type="ECO:0000313" key="14">
    <source>
        <dbReference type="EMBL" id="STY71043.1"/>
    </source>
</evidence>
<comment type="catalytic activity">
    <reaction evidence="9 10 11">
        <text>adenosine(37) in tRNA + dimethylallyl diphosphate = N(6)-dimethylallyladenosine(37) in tRNA + diphosphate</text>
        <dbReference type="Rhea" id="RHEA:26482"/>
        <dbReference type="Rhea" id="RHEA-COMP:10162"/>
        <dbReference type="Rhea" id="RHEA-COMP:10375"/>
        <dbReference type="ChEBI" id="CHEBI:33019"/>
        <dbReference type="ChEBI" id="CHEBI:57623"/>
        <dbReference type="ChEBI" id="CHEBI:74411"/>
        <dbReference type="ChEBI" id="CHEBI:74415"/>
        <dbReference type="EC" id="2.5.1.75"/>
    </reaction>
</comment>
<dbReference type="EC" id="2.5.1.75" evidence="10"/>
<keyword evidence="7 10" id="KW-0067">ATP-binding</keyword>
<comment type="function">
    <text evidence="2 10 12">Catalyzes the transfer of a dimethylallyl group onto the adenine at position 37 in tRNAs that read codons beginning with uridine, leading to the formation of N6-(dimethylallyl)adenosine (i(6)A).</text>
</comment>
<dbReference type="NCBIfam" id="TIGR00174">
    <property type="entry name" value="miaA"/>
    <property type="match status" value="1"/>
</dbReference>
<dbReference type="GO" id="GO:0006400">
    <property type="term" value="P:tRNA modification"/>
    <property type="evidence" value="ECO:0007669"/>
    <property type="project" value="TreeGrafter"/>
</dbReference>
<feature type="site" description="Interaction with substrate tRNA" evidence="10">
    <location>
        <position position="125"/>
    </location>
</feature>
<dbReference type="InterPro" id="IPR039657">
    <property type="entry name" value="Dimethylallyltransferase"/>
</dbReference>
<reference evidence="14 15" key="1">
    <citation type="submission" date="2018-06" db="EMBL/GenBank/DDBJ databases">
        <authorList>
            <consortium name="Pathogen Informatics"/>
            <person name="Doyle S."/>
        </authorList>
    </citation>
    <scope>NUCLEOTIDE SEQUENCE [LARGE SCALE GENOMIC DNA]</scope>
    <source>
        <strain evidence="14 15">NCTC10571</strain>
    </source>
</reference>
<name>A0A378NRM3_9FIRM</name>
<keyword evidence="6 10" id="KW-0547">Nucleotide-binding</keyword>
<dbReference type="PANTHER" id="PTHR11088:SF60">
    <property type="entry name" value="TRNA DIMETHYLALLYLTRANSFERASE"/>
    <property type="match status" value="1"/>
</dbReference>
<evidence type="ECO:0000256" key="2">
    <source>
        <dbReference type="ARBA" id="ARBA00003213"/>
    </source>
</evidence>
<evidence type="ECO:0000256" key="13">
    <source>
        <dbReference type="RuleBase" id="RU003785"/>
    </source>
</evidence>
<evidence type="ECO:0000256" key="9">
    <source>
        <dbReference type="ARBA" id="ARBA00049563"/>
    </source>
</evidence>
<dbReference type="EMBL" id="UGPP01000001">
    <property type="protein sequence ID" value="STY71043.1"/>
    <property type="molecule type" value="Genomic_DNA"/>
</dbReference>
<dbReference type="RefSeq" id="WP_115151430.1">
    <property type="nucleotide sequence ID" value="NZ_UGPP01000001.1"/>
</dbReference>
<dbReference type="SUPFAM" id="SSF52540">
    <property type="entry name" value="P-loop containing nucleoside triphosphate hydrolases"/>
    <property type="match status" value="2"/>
</dbReference>
<feature type="region of interest" description="Interaction with substrate tRNA" evidence="10">
    <location>
        <begin position="36"/>
        <end position="39"/>
    </location>
</feature>
<dbReference type="AlphaFoldDB" id="A0A378NRM3"/>
<evidence type="ECO:0000256" key="8">
    <source>
        <dbReference type="ARBA" id="ARBA00022842"/>
    </source>
</evidence>
<dbReference type="HAMAP" id="MF_00185">
    <property type="entry name" value="IPP_trans"/>
    <property type="match status" value="1"/>
</dbReference>
<dbReference type="Gene3D" id="1.10.20.140">
    <property type="match status" value="1"/>
</dbReference>
<evidence type="ECO:0000256" key="5">
    <source>
        <dbReference type="ARBA" id="ARBA00022694"/>
    </source>
</evidence>
<feature type="binding site" evidence="10">
    <location>
        <begin position="13"/>
        <end position="18"/>
    </location>
    <ligand>
        <name>substrate</name>
    </ligand>
</feature>
<evidence type="ECO:0000256" key="12">
    <source>
        <dbReference type="RuleBase" id="RU003784"/>
    </source>
</evidence>
<keyword evidence="5 10" id="KW-0819">tRNA processing</keyword>
<dbReference type="Gene3D" id="3.40.50.300">
    <property type="entry name" value="P-loop containing nucleotide triphosphate hydrolases"/>
    <property type="match status" value="1"/>
</dbReference>
<evidence type="ECO:0000256" key="1">
    <source>
        <dbReference type="ARBA" id="ARBA00001946"/>
    </source>
</evidence>
<comment type="caution">
    <text evidence="10">Lacks conserved residue(s) required for the propagation of feature annotation.</text>
</comment>
<protein>
    <recommendedName>
        <fullName evidence="10">tRNA dimethylallyltransferase</fullName>
        <ecNumber evidence="10">2.5.1.75</ecNumber>
    </recommendedName>
    <alternativeName>
        <fullName evidence="10">Dimethylallyl diphosphate:tRNA dimethylallyltransferase</fullName>
        <shortName evidence="10">DMAPP:tRNA dimethylallyltransferase</shortName>
        <shortName evidence="10">DMATase</shortName>
    </alternativeName>
    <alternativeName>
        <fullName evidence="10">Isopentenyl-diphosphate:tRNA isopentenyltransferase</fullName>
        <shortName evidence="10">IPP transferase</shortName>
        <shortName evidence="10">IPPT</shortName>
        <shortName evidence="10">IPTase</shortName>
    </alternativeName>
</protein>
<feature type="site" description="Interaction with substrate tRNA" evidence="10">
    <location>
        <position position="102"/>
    </location>
</feature>
<sequence>MEKLKLIVILGPTAVGKTNLSIALAQKLSTEIISGDSMLVYKGFDIGTAKPTLEEMKGIKHHIIDILEPWENFNVSDFHDKVKPLIEQINNEGKIPILAGGTGLYVKSLLEGYIFNETSGDVEYRKHLEKLASEHGKEYVYKMLQEVDPQTAQRLHINNFNRIIRALEVYHLGKEQISQKNHYELTGELIYDAYIVGLNRSRQNLYDRINQRVDIMMDCGFVDEVKSLLQNGAKIDWQSMKGIGYREIASYLNGDIDLDTAVYEMKKATRHFAKRQFTWYKKMPYISWYDVEQLSEDELLITVLNDCKAHFNIL</sequence>
<evidence type="ECO:0000256" key="3">
    <source>
        <dbReference type="ARBA" id="ARBA00005842"/>
    </source>
</evidence>
<dbReference type="GO" id="GO:0005524">
    <property type="term" value="F:ATP binding"/>
    <property type="evidence" value="ECO:0007669"/>
    <property type="project" value="UniProtKB-UniRule"/>
</dbReference>
<evidence type="ECO:0000256" key="7">
    <source>
        <dbReference type="ARBA" id="ARBA00022840"/>
    </source>
</evidence>
<dbReference type="STRING" id="1122216.GCA_000423385_00823"/>
<comment type="cofactor">
    <cofactor evidence="1 10">
        <name>Mg(2+)</name>
        <dbReference type="ChEBI" id="CHEBI:18420"/>
    </cofactor>
</comment>
<dbReference type="Pfam" id="PF01715">
    <property type="entry name" value="IPPT"/>
    <property type="match status" value="1"/>
</dbReference>
<dbReference type="InterPro" id="IPR018022">
    <property type="entry name" value="IPT"/>
</dbReference>
<keyword evidence="4 10" id="KW-0808">Transferase</keyword>
<feature type="binding site" evidence="10">
    <location>
        <begin position="11"/>
        <end position="18"/>
    </location>
    <ligand>
        <name>ATP</name>
        <dbReference type="ChEBI" id="CHEBI:30616"/>
    </ligand>
</feature>
<evidence type="ECO:0000256" key="10">
    <source>
        <dbReference type="HAMAP-Rule" id="MF_00185"/>
    </source>
</evidence>
<dbReference type="GO" id="GO:0052381">
    <property type="term" value="F:tRNA dimethylallyltransferase activity"/>
    <property type="evidence" value="ECO:0007669"/>
    <property type="project" value="UniProtKB-UniRule"/>
</dbReference>
<comment type="similarity">
    <text evidence="3 10 13">Belongs to the IPP transferase family.</text>
</comment>
<evidence type="ECO:0000256" key="4">
    <source>
        <dbReference type="ARBA" id="ARBA00022679"/>
    </source>
</evidence>
<evidence type="ECO:0000313" key="15">
    <source>
        <dbReference type="Proteomes" id="UP000255234"/>
    </source>
</evidence>
<comment type="subunit">
    <text evidence="10">Monomer.</text>
</comment>
<dbReference type="InterPro" id="IPR027417">
    <property type="entry name" value="P-loop_NTPase"/>
</dbReference>